<dbReference type="PANTHER" id="PTHR43591:SF10">
    <property type="entry name" value="ABC TRANSMEMBRANE TYPE-1 DOMAIN-CONTAINING PROTEIN-RELATED"/>
    <property type="match status" value="1"/>
</dbReference>
<keyword evidence="3" id="KW-1185">Reference proteome</keyword>
<dbReference type="OrthoDB" id="2013972at2759"/>
<dbReference type="CDD" id="cd02440">
    <property type="entry name" value="AdoMet_MTases"/>
    <property type="match status" value="1"/>
</dbReference>
<gene>
    <name evidence="2" type="ORF">BP5553_03580</name>
</gene>
<proteinExistence type="predicted"/>
<accession>A0A370TUR2</accession>
<dbReference type="Pfam" id="PF13489">
    <property type="entry name" value="Methyltransf_23"/>
    <property type="match status" value="1"/>
</dbReference>
<evidence type="ECO:0000313" key="3">
    <source>
        <dbReference type="Proteomes" id="UP000254866"/>
    </source>
</evidence>
<dbReference type="Gene3D" id="3.40.50.150">
    <property type="entry name" value="Vaccinia Virus protein VP39"/>
    <property type="match status" value="1"/>
</dbReference>
<dbReference type="AlphaFoldDB" id="A0A370TUR2"/>
<dbReference type="Proteomes" id="UP000254866">
    <property type="component" value="Unassembled WGS sequence"/>
</dbReference>
<reference evidence="2 3" key="1">
    <citation type="journal article" date="2018" name="IMA Fungus">
        <title>IMA Genome-F 9: Draft genome sequence of Annulohypoxylon stygium, Aspergillus mulundensis, Berkeleyomyces basicola (syn. Thielaviopsis basicola), Ceratocystis smalleyi, two Cercospora beticola strains, Coleophoma cylindrospora, Fusarium fracticaudum, Phialophora cf. hyalina, and Morchella septimelata.</title>
        <authorList>
            <person name="Wingfield B.D."/>
            <person name="Bills G.F."/>
            <person name="Dong Y."/>
            <person name="Huang W."/>
            <person name="Nel W.J."/>
            <person name="Swalarsk-Parry B.S."/>
            <person name="Vaghefi N."/>
            <person name="Wilken P.M."/>
            <person name="An Z."/>
            <person name="de Beer Z.W."/>
            <person name="De Vos L."/>
            <person name="Chen L."/>
            <person name="Duong T.A."/>
            <person name="Gao Y."/>
            <person name="Hammerbacher A."/>
            <person name="Kikkert J.R."/>
            <person name="Li Y."/>
            <person name="Li H."/>
            <person name="Li K."/>
            <person name="Li Q."/>
            <person name="Liu X."/>
            <person name="Ma X."/>
            <person name="Naidoo K."/>
            <person name="Pethybridge S.J."/>
            <person name="Sun J."/>
            <person name="Steenkamp E.T."/>
            <person name="van der Nest M.A."/>
            <person name="van Wyk S."/>
            <person name="Wingfield M.J."/>
            <person name="Xiong C."/>
            <person name="Yue Q."/>
            <person name="Zhang X."/>
        </authorList>
    </citation>
    <scope>NUCLEOTIDE SEQUENCE [LARGE SCALE GENOMIC DNA]</scope>
    <source>
        <strain evidence="2 3">BP 5553</strain>
    </source>
</reference>
<evidence type="ECO:0000313" key="2">
    <source>
        <dbReference type="EMBL" id="RDL39240.1"/>
    </source>
</evidence>
<comment type="caution">
    <text evidence="2">The sequence shown here is derived from an EMBL/GenBank/DDBJ whole genome shotgun (WGS) entry which is preliminary data.</text>
</comment>
<feature type="compositionally biased region" description="Polar residues" evidence="1">
    <location>
        <begin position="76"/>
        <end position="104"/>
    </location>
</feature>
<dbReference type="STRING" id="2656787.A0A370TUR2"/>
<sequence length="408" mass="45019">MAEVDKDQAAAALRLAVAKEDNNQPTIGSLSAVLQSDGAGSSSTSFSVISDADKEQFTVVSISDNAGHSMDRPKSSILTSTPGASGQAGTPRTPSPSSDQQPSLIESDADEELERDSAFGDDASEENGRRYHGYRDGKYLLPNDLAEQERLDLHHHIFNLAIDDKLFMAPVENPQRVYDGGTGTGIWAVDFAEQVSQSIPALRWLTASKASIPVDDIEDTWRHEPFSFIHLRSLSGAIKDWPALLAQAYDHIDPGGWIEVTEFEVWIECQNESVVGPPPMIQRWQEGLTDAGERIGRSFKVAKNLKRWLEMVGFVGVVESVVRVPNAPWPKDPTQKEIGVYQQQNMIDASSSYGQAHFTRVLGWTKEEYDVLSARVRNELKSSKYHLYSNLYVVYGQRPSLHGSEAGA</sequence>
<dbReference type="GO" id="GO:0032259">
    <property type="term" value="P:methylation"/>
    <property type="evidence" value="ECO:0007669"/>
    <property type="project" value="UniProtKB-KW"/>
</dbReference>
<feature type="region of interest" description="Disordered" evidence="1">
    <location>
        <begin position="63"/>
        <end position="133"/>
    </location>
</feature>
<dbReference type="GeneID" id="43596429"/>
<dbReference type="InterPro" id="IPR029063">
    <property type="entry name" value="SAM-dependent_MTases_sf"/>
</dbReference>
<protein>
    <submittedName>
        <fullName evidence="2">S-adenosyl-L-methionine-dependent methyltransferase</fullName>
    </submittedName>
</protein>
<dbReference type="SUPFAM" id="SSF53335">
    <property type="entry name" value="S-adenosyl-L-methionine-dependent methyltransferases"/>
    <property type="match status" value="1"/>
</dbReference>
<dbReference type="PANTHER" id="PTHR43591">
    <property type="entry name" value="METHYLTRANSFERASE"/>
    <property type="match status" value="1"/>
</dbReference>
<dbReference type="EMBL" id="NPIC01000002">
    <property type="protein sequence ID" value="RDL39240.1"/>
    <property type="molecule type" value="Genomic_DNA"/>
</dbReference>
<evidence type="ECO:0000256" key="1">
    <source>
        <dbReference type="SAM" id="MobiDB-lite"/>
    </source>
</evidence>
<keyword evidence="2" id="KW-0808">Transferase</keyword>
<dbReference type="GO" id="GO:0008168">
    <property type="term" value="F:methyltransferase activity"/>
    <property type="evidence" value="ECO:0007669"/>
    <property type="project" value="UniProtKB-KW"/>
</dbReference>
<dbReference type="RefSeq" id="XP_031871896.1">
    <property type="nucleotide sequence ID" value="XM_032012203.1"/>
</dbReference>
<organism evidence="2 3">
    <name type="scientific">Venustampulla echinocandica</name>
    <dbReference type="NCBI Taxonomy" id="2656787"/>
    <lineage>
        <taxon>Eukaryota</taxon>
        <taxon>Fungi</taxon>
        <taxon>Dikarya</taxon>
        <taxon>Ascomycota</taxon>
        <taxon>Pezizomycotina</taxon>
        <taxon>Leotiomycetes</taxon>
        <taxon>Helotiales</taxon>
        <taxon>Pleuroascaceae</taxon>
        <taxon>Venustampulla</taxon>
    </lineage>
</organism>
<name>A0A370TUR2_9HELO</name>
<keyword evidence="2" id="KW-0489">Methyltransferase</keyword>